<dbReference type="GO" id="GO:0044027">
    <property type="term" value="P:negative regulation of gene expression via chromosomal CpG island methylation"/>
    <property type="evidence" value="ECO:0007669"/>
    <property type="project" value="TreeGrafter"/>
</dbReference>
<evidence type="ECO:0000256" key="1">
    <source>
        <dbReference type="ARBA" id="ARBA00011975"/>
    </source>
</evidence>
<evidence type="ECO:0000313" key="8">
    <source>
        <dbReference type="EMBL" id="RUM97902.1"/>
    </source>
</evidence>
<dbReference type="RefSeq" id="WP_128626773.1">
    <property type="nucleotide sequence ID" value="NZ_RKST01000008.1"/>
</dbReference>
<evidence type="ECO:0000313" key="9">
    <source>
        <dbReference type="Proteomes" id="UP000281647"/>
    </source>
</evidence>
<dbReference type="EMBL" id="RKST01000008">
    <property type="protein sequence ID" value="RUM97902.1"/>
    <property type="molecule type" value="Genomic_DNA"/>
</dbReference>
<evidence type="ECO:0000256" key="7">
    <source>
        <dbReference type="SAM" id="MobiDB-lite"/>
    </source>
</evidence>
<dbReference type="EC" id="2.1.1.37" evidence="1"/>
<keyword evidence="3 8" id="KW-0808">Transferase</keyword>
<dbReference type="OrthoDB" id="9813719at2"/>
<evidence type="ECO:0000256" key="3">
    <source>
        <dbReference type="ARBA" id="ARBA00022679"/>
    </source>
</evidence>
<dbReference type="GO" id="GO:0009307">
    <property type="term" value="P:DNA restriction-modification system"/>
    <property type="evidence" value="ECO:0007669"/>
    <property type="project" value="UniProtKB-KW"/>
</dbReference>
<dbReference type="InterPro" id="IPR050390">
    <property type="entry name" value="C5-Methyltransferase"/>
</dbReference>
<keyword evidence="2 8" id="KW-0489">Methyltransferase</keyword>
<keyword evidence="5" id="KW-0680">Restriction system</keyword>
<proteinExistence type="predicted"/>
<comment type="catalytic activity">
    <reaction evidence="6">
        <text>a 2'-deoxycytidine in DNA + S-adenosyl-L-methionine = a 5-methyl-2'-deoxycytidine in DNA + S-adenosyl-L-homocysteine + H(+)</text>
        <dbReference type="Rhea" id="RHEA:13681"/>
        <dbReference type="Rhea" id="RHEA-COMP:11369"/>
        <dbReference type="Rhea" id="RHEA-COMP:11370"/>
        <dbReference type="ChEBI" id="CHEBI:15378"/>
        <dbReference type="ChEBI" id="CHEBI:57856"/>
        <dbReference type="ChEBI" id="CHEBI:59789"/>
        <dbReference type="ChEBI" id="CHEBI:85452"/>
        <dbReference type="ChEBI" id="CHEBI:85454"/>
        <dbReference type="EC" id="2.1.1.37"/>
    </reaction>
</comment>
<keyword evidence="9" id="KW-1185">Reference proteome</keyword>
<dbReference type="Gene3D" id="3.40.50.150">
    <property type="entry name" value="Vaccinia Virus protein VP39"/>
    <property type="match status" value="1"/>
</dbReference>
<accession>A0A432V6U0</accession>
<dbReference type="InterPro" id="IPR029063">
    <property type="entry name" value="SAM-dependent_MTases_sf"/>
</dbReference>
<evidence type="ECO:0000256" key="4">
    <source>
        <dbReference type="ARBA" id="ARBA00022691"/>
    </source>
</evidence>
<sequence length="668" mass="72325">MQLSPGFDLDNRITVVLFAGLGGGCDGLEAAGFPVHVAINHDPVAVAIHKARHPHTRHLQCDVFEADPYEVCAGRGVRVLHASPDCTHFSVAKGGKPVSKRRRSLAWIICRWAGTVRPETITMENVQEIQTWGPLIAKRDKATGRVMRLDGSVAAKGERVPVQDQWLVPDPRHKGRIWRAWLKHLTGLGYSFDHRVLVCADYGVPTIRKRFFGVAQADGRPIVWRERTHAPRAKARKLKLKPWVGMHTCIDWSKPVRSIFGRAKDLAAATMRRTARGLMRHVITAAKPFIVPITHSGDDRVYSIDDPARTFTTAHRGEMSLVVPSFGVMRNSREPTYAANDPAHAFTAGGASHALVEASIAPFTAGAGGRAAQSSERHIAEPAGSQTTKEDRVLVAASLVRTDQHSAADRNGVHDLGEPINTLHTSSSMAMVAATMVQSGYGEREGQAPRVLDIEEPAGTQVAGGSKAAVVAAFMAQHNNDSRRIGGVNPGRPVDEPLSAITTTGSQQGLVAASMLALRGTNKDGRDIADPAASFCAGGNHAGLILAFLQHYYSNGKTDDDITSPLGALTAKARHGLVTVTVRGVDYVITDVGMRMVEPEEGAAAHGFKPGCLDHLITVWDERKSRMVTRKLNKTEKYHLVGNSVPPFMVQMLAEDNVRRELVLEAAE</sequence>
<gene>
    <name evidence="8" type="ORF">EET67_09805</name>
</gene>
<dbReference type="Proteomes" id="UP000281647">
    <property type="component" value="Unassembled WGS sequence"/>
</dbReference>
<evidence type="ECO:0000256" key="2">
    <source>
        <dbReference type="ARBA" id="ARBA00022603"/>
    </source>
</evidence>
<name>A0A432V6U0_9HYPH</name>
<organism evidence="8 9">
    <name type="scientific">Borborobacter arsenicus</name>
    <dbReference type="NCBI Taxonomy" id="1851146"/>
    <lineage>
        <taxon>Bacteria</taxon>
        <taxon>Pseudomonadati</taxon>
        <taxon>Pseudomonadota</taxon>
        <taxon>Alphaproteobacteria</taxon>
        <taxon>Hyphomicrobiales</taxon>
        <taxon>Phyllobacteriaceae</taxon>
        <taxon>Borborobacter</taxon>
    </lineage>
</organism>
<keyword evidence="4" id="KW-0949">S-adenosyl-L-methionine</keyword>
<dbReference type="SUPFAM" id="SSF53335">
    <property type="entry name" value="S-adenosyl-L-methionine-dependent methyltransferases"/>
    <property type="match status" value="1"/>
</dbReference>
<reference evidence="8 9" key="1">
    <citation type="submission" date="2018-11" db="EMBL/GenBank/DDBJ databases">
        <title>Pseudaminobacter arsenicus sp. nov., an arsenic-resistant bacterium isolated from arsenic-rich aquifers.</title>
        <authorList>
            <person name="Mu Y."/>
        </authorList>
    </citation>
    <scope>NUCLEOTIDE SEQUENCE [LARGE SCALE GENOMIC DNA]</scope>
    <source>
        <strain evidence="8 9">CB3</strain>
    </source>
</reference>
<comment type="caution">
    <text evidence="8">The sequence shown here is derived from an EMBL/GenBank/DDBJ whole genome shotgun (WGS) entry which is preliminary data.</text>
</comment>
<dbReference type="GO" id="GO:0003886">
    <property type="term" value="F:DNA (cytosine-5-)-methyltransferase activity"/>
    <property type="evidence" value="ECO:0007669"/>
    <property type="project" value="UniProtKB-EC"/>
</dbReference>
<protein>
    <recommendedName>
        <fullName evidence="1">DNA (cytosine-5-)-methyltransferase</fullName>
        <ecNumber evidence="1">2.1.1.37</ecNumber>
    </recommendedName>
</protein>
<evidence type="ECO:0000256" key="6">
    <source>
        <dbReference type="ARBA" id="ARBA00047422"/>
    </source>
</evidence>
<dbReference type="Pfam" id="PF00145">
    <property type="entry name" value="DNA_methylase"/>
    <property type="match status" value="2"/>
</dbReference>
<dbReference type="InterPro" id="IPR001525">
    <property type="entry name" value="C5_MeTfrase"/>
</dbReference>
<dbReference type="PANTHER" id="PTHR10629">
    <property type="entry name" value="CYTOSINE-SPECIFIC METHYLTRANSFERASE"/>
    <property type="match status" value="1"/>
</dbReference>
<dbReference type="GO" id="GO:0003677">
    <property type="term" value="F:DNA binding"/>
    <property type="evidence" value="ECO:0007669"/>
    <property type="project" value="TreeGrafter"/>
</dbReference>
<dbReference type="PANTHER" id="PTHR10629:SF52">
    <property type="entry name" value="DNA (CYTOSINE-5)-METHYLTRANSFERASE 1"/>
    <property type="match status" value="1"/>
</dbReference>
<feature type="region of interest" description="Disordered" evidence="7">
    <location>
        <begin position="367"/>
        <end position="388"/>
    </location>
</feature>
<dbReference type="AlphaFoldDB" id="A0A432V6U0"/>
<evidence type="ECO:0000256" key="5">
    <source>
        <dbReference type="ARBA" id="ARBA00022747"/>
    </source>
</evidence>
<dbReference type="GO" id="GO:0032259">
    <property type="term" value="P:methylation"/>
    <property type="evidence" value="ECO:0007669"/>
    <property type="project" value="UniProtKB-KW"/>
</dbReference>